<proteinExistence type="inferred from homology"/>
<feature type="region of interest" description="Disordered" evidence="7">
    <location>
        <begin position="85"/>
        <end position="118"/>
    </location>
</feature>
<evidence type="ECO:0000256" key="3">
    <source>
        <dbReference type="ARBA" id="ARBA00022723"/>
    </source>
</evidence>
<dbReference type="InterPro" id="IPR050784">
    <property type="entry name" value="IAP"/>
</dbReference>
<sequence length="618" mass="69281">MNVEEKRLATFREWPSNAAIGASCLAKAGFYYTGNYLEVQCFLCGTMISDWNYGDQAMARHRRKAPNCPFVVDPAGTCNVPMIPTTAGITSESTTSSSNTRRSEDSIEDPEQLQQRSSNVVGKYETVSQRLQTFDSWPLTSIIRPEQLALAGFYYLQYKDLVECAFCKGILMNWKVGDDPEHAHKLNFPNCDFYMRETKDDTFGLVRVLSGTSADLTELGIQMHTVSKSQYTTYEKRLQTFHNWPKNLKQTPEMLATAGFYYQGYDDQVRCFHCDGGLHGWQPMDDVWIEHAYWFPKCGFVLLMRGHKFVKHSIDIRGSLNLSIFADVPGENSNTIETSVASPSMIQFREAITNTAISLADVTEETLVSSPSISQPNESYEPITDTVASGVIDTTVTSSPSVLQSSELITDVVIPMAGVTDTTVTSVPTILQSNKSITDVTVKRLLDTAPAKAALEMGLHVDRVTKALKRRMEEVGKPYVNVTQLVEAVLHNQLMEDHTRFDNSTSTLSPLELKTLFNQVIQSANNSTSKKTMQESDTVENKYNKKETDNESDDIMSLREENRKLKEARLCKICMDNELAIVFLPCGHLATCDNCIPTLTTCPLCRLKIRAYVRIFLS</sequence>
<dbReference type="Gene3D" id="3.30.40.10">
    <property type="entry name" value="Zinc/RING finger domain, C3HC4 (zinc finger)"/>
    <property type="match status" value="1"/>
</dbReference>
<dbReference type="KEGG" id="cfo:105249204"/>
<dbReference type="GO" id="GO:0008270">
    <property type="term" value="F:zinc ion binding"/>
    <property type="evidence" value="ECO:0007669"/>
    <property type="project" value="UniProtKB-KW"/>
</dbReference>
<dbReference type="Gene3D" id="1.10.1170.10">
    <property type="entry name" value="Inhibitor Of Apoptosis Protein (2mihbC-IAP-1), Chain A"/>
    <property type="match status" value="3"/>
</dbReference>
<dbReference type="InterPro" id="IPR013083">
    <property type="entry name" value="Znf_RING/FYVE/PHD"/>
</dbReference>
<protein>
    <submittedName>
        <fullName evidence="9">Baculoviral IAP repeat-containing protein 2</fullName>
    </submittedName>
</protein>
<feature type="domain" description="RING-type" evidence="8">
    <location>
        <begin position="571"/>
        <end position="606"/>
    </location>
</feature>
<evidence type="ECO:0000259" key="8">
    <source>
        <dbReference type="PROSITE" id="PS50089"/>
    </source>
</evidence>
<evidence type="ECO:0000313" key="10">
    <source>
        <dbReference type="Proteomes" id="UP000000311"/>
    </source>
</evidence>
<dbReference type="SMART" id="SM00184">
    <property type="entry name" value="RING"/>
    <property type="match status" value="1"/>
</dbReference>
<dbReference type="PROSITE" id="PS50143">
    <property type="entry name" value="BIR_REPEAT_2"/>
    <property type="match status" value="3"/>
</dbReference>
<keyword evidence="3" id="KW-0479">Metal-binding</keyword>
<dbReference type="Gene3D" id="1.10.8.10">
    <property type="entry name" value="DNA helicase RuvA subunit, C-terminal domain"/>
    <property type="match status" value="1"/>
</dbReference>
<dbReference type="Proteomes" id="UP000000311">
    <property type="component" value="Unassembled WGS sequence"/>
</dbReference>
<dbReference type="GO" id="GO:0089720">
    <property type="term" value="F:caspase binding"/>
    <property type="evidence" value="ECO:0007669"/>
    <property type="project" value="UniProtKB-ARBA"/>
</dbReference>
<feature type="region of interest" description="Disordered" evidence="7">
    <location>
        <begin position="527"/>
        <end position="553"/>
    </location>
</feature>
<dbReference type="FunFam" id="1.10.1170.10:FF:000002">
    <property type="entry name" value="Baculoviral IAP repeat containing 7"/>
    <property type="match status" value="1"/>
</dbReference>
<dbReference type="GO" id="GO:0031625">
    <property type="term" value="F:ubiquitin protein ligase binding"/>
    <property type="evidence" value="ECO:0007669"/>
    <property type="project" value="UniProtKB-ARBA"/>
</dbReference>
<dbReference type="GO" id="GO:0070936">
    <property type="term" value="P:protein K48-linked ubiquitination"/>
    <property type="evidence" value="ECO:0007669"/>
    <property type="project" value="UniProtKB-ARBA"/>
</dbReference>
<dbReference type="GO" id="GO:0043066">
    <property type="term" value="P:negative regulation of apoptotic process"/>
    <property type="evidence" value="ECO:0007669"/>
    <property type="project" value="TreeGrafter"/>
</dbReference>
<dbReference type="OMA" id="TAMDEPW"/>
<dbReference type="FunFam" id="3.30.40.10:FF:000184">
    <property type="entry name" value="Baculoviral IAP repeat containing 2"/>
    <property type="match status" value="1"/>
</dbReference>
<gene>
    <name evidence="9" type="ORF">EAG_03791</name>
</gene>
<accession>E2A7A5</accession>
<comment type="similarity">
    <text evidence="1">Belongs to the IAP family.</text>
</comment>
<dbReference type="CDD" id="cd14321">
    <property type="entry name" value="UBA_IAPs"/>
    <property type="match status" value="1"/>
</dbReference>
<dbReference type="FunFam" id="1.10.1170.10:FF:000003">
    <property type="entry name" value="E3 ubiquitin-protein ligase XIAP"/>
    <property type="match status" value="1"/>
</dbReference>
<keyword evidence="2" id="KW-0053">Apoptosis</keyword>
<evidence type="ECO:0000256" key="1">
    <source>
        <dbReference type="ARBA" id="ARBA00006672"/>
    </source>
</evidence>
<dbReference type="GO" id="GO:0004869">
    <property type="term" value="F:cysteine-type endopeptidase inhibitor activity"/>
    <property type="evidence" value="ECO:0007669"/>
    <property type="project" value="UniProtKB-ARBA"/>
</dbReference>
<dbReference type="SMART" id="SM00238">
    <property type="entry name" value="BIR"/>
    <property type="match status" value="3"/>
</dbReference>
<dbReference type="GO" id="GO:0006915">
    <property type="term" value="P:apoptotic process"/>
    <property type="evidence" value="ECO:0007669"/>
    <property type="project" value="UniProtKB-KW"/>
</dbReference>
<dbReference type="PANTHER" id="PTHR10044:SF139">
    <property type="entry name" value="DEATH-ASSOCIATED INHIBITOR OF APOPTOSIS 2"/>
    <property type="match status" value="1"/>
</dbReference>
<dbReference type="GO" id="GO:0051726">
    <property type="term" value="P:regulation of cell cycle"/>
    <property type="evidence" value="ECO:0007669"/>
    <property type="project" value="TreeGrafter"/>
</dbReference>
<dbReference type="CDD" id="cd00022">
    <property type="entry name" value="BIR"/>
    <property type="match status" value="3"/>
</dbReference>
<evidence type="ECO:0000256" key="5">
    <source>
        <dbReference type="ARBA" id="ARBA00022833"/>
    </source>
</evidence>
<dbReference type="STRING" id="104421.E2A7A5"/>
<dbReference type="GO" id="GO:0048471">
    <property type="term" value="C:perinuclear region of cytoplasm"/>
    <property type="evidence" value="ECO:0007669"/>
    <property type="project" value="UniProtKB-ARBA"/>
</dbReference>
<dbReference type="PROSITE" id="PS50089">
    <property type="entry name" value="ZF_RING_2"/>
    <property type="match status" value="1"/>
</dbReference>
<evidence type="ECO:0000256" key="6">
    <source>
        <dbReference type="PROSITE-ProRule" id="PRU00175"/>
    </source>
</evidence>
<dbReference type="GO" id="GO:0031398">
    <property type="term" value="P:positive regulation of protein ubiquitination"/>
    <property type="evidence" value="ECO:0007669"/>
    <property type="project" value="TreeGrafter"/>
</dbReference>
<keyword evidence="4 6" id="KW-0863">Zinc-finger</keyword>
<dbReference type="PROSITE" id="PS51257">
    <property type="entry name" value="PROKAR_LIPOPROTEIN"/>
    <property type="match status" value="1"/>
</dbReference>
<dbReference type="PROSITE" id="PS01282">
    <property type="entry name" value="BIR_REPEAT_1"/>
    <property type="match status" value="2"/>
</dbReference>
<dbReference type="CDD" id="cd16713">
    <property type="entry name" value="RING-HC_BIRC2_3_7"/>
    <property type="match status" value="1"/>
</dbReference>
<dbReference type="InParanoid" id="E2A7A5"/>
<dbReference type="EMBL" id="GL437329">
    <property type="protein sequence ID" value="EFN70602.1"/>
    <property type="molecule type" value="Genomic_DNA"/>
</dbReference>
<feature type="compositionally biased region" description="Low complexity" evidence="7">
    <location>
        <begin position="90"/>
        <end position="100"/>
    </location>
</feature>
<dbReference type="GO" id="GO:0005634">
    <property type="term" value="C:nucleus"/>
    <property type="evidence" value="ECO:0007669"/>
    <property type="project" value="TreeGrafter"/>
</dbReference>
<evidence type="ECO:0000256" key="7">
    <source>
        <dbReference type="SAM" id="MobiDB-lite"/>
    </source>
</evidence>
<dbReference type="InterPro" id="IPR001841">
    <property type="entry name" value="Znf_RING"/>
</dbReference>
<dbReference type="PANTHER" id="PTHR10044">
    <property type="entry name" value="INHIBITOR OF APOPTOSIS"/>
    <property type="match status" value="1"/>
</dbReference>
<dbReference type="GO" id="GO:0005829">
    <property type="term" value="C:cytosol"/>
    <property type="evidence" value="ECO:0007669"/>
    <property type="project" value="UniProtKB-ARBA"/>
</dbReference>
<feature type="compositionally biased region" description="Basic and acidic residues" evidence="7">
    <location>
        <begin position="539"/>
        <end position="549"/>
    </location>
</feature>
<evidence type="ECO:0000256" key="4">
    <source>
        <dbReference type="ARBA" id="ARBA00022771"/>
    </source>
</evidence>
<dbReference type="Pfam" id="PF13920">
    <property type="entry name" value="zf-C3HC4_3"/>
    <property type="match status" value="1"/>
</dbReference>
<dbReference type="GO" id="GO:0043027">
    <property type="term" value="F:cysteine-type endopeptidase inhibitor activity involved in apoptotic process"/>
    <property type="evidence" value="ECO:0007669"/>
    <property type="project" value="UniProtKB-ARBA"/>
</dbReference>
<dbReference type="Pfam" id="PF00653">
    <property type="entry name" value="BIR"/>
    <property type="match status" value="3"/>
</dbReference>
<name>E2A7A5_CAMFO</name>
<keyword evidence="10" id="KW-1185">Reference proteome</keyword>
<organism evidence="10">
    <name type="scientific">Camponotus floridanus</name>
    <name type="common">Florida carpenter ant</name>
    <dbReference type="NCBI Taxonomy" id="104421"/>
    <lineage>
        <taxon>Eukaryota</taxon>
        <taxon>Metazoa</taxon>
        <taxon>Ecdysozoa</taxon>
        <taxon>Arthropoda</taxon>
        <taxon>Hexapoda</taxon>
        <taxon>Insecta</taxon>
        <taxon>Pterygota</taxon>
        <taxon>Neoptera</taxon>
        <taxon>Endopterygota</taxon>
        <taxon>Hymenoptera</taxon>
        <taxon>Apocrita</taxon>
        <taxon>Aculeata</taxon>
        <taxon>Formicoidea</taxon>
        <taxon>Formicidae</taxon>
        <taxon>Formicinae</taxon>
        <taxon>Camponotus</taxon>
    </lineage>
</organism>
<dbReference type="OrthoDB" id="774873at2759"/>
<evidence type="ECO:0000256" key="2">
    <source>
        <dbReference type="ARBA" id="ARBA00022703"/>
    </source>
</evidence>
<dbReference type="GO" id="GO:0022416">
    <property type="term" value="P:chaeta development"/>
    <property type="evidence" value="ECO:0007669"/>
    <property type="project" value="UniProtKB-ARBA"/>
</dbReference>
<dbReference type="GO" id="GO:0061630">
    <property type="term" value="F:ubiquitin protein ligase activity"/>
    <property type="evidence" value="ECO:0007669"/>
    <property type="project" value="TreeGrafter"/>
</dbReference>
<dbReference type="AlphaFoldDB" id="E2A7A5"/>
<keyword evidence="5" id="KW-0862">Zinc</keyword>
<dbReference type="SUPFAM" id="SSF57924">
    <property type="entry name" value="Inhibitor of apoptosis (IAP) repeat"/>
    <property type="match status" value="3"/>
</dbReference>
<dbReference type="InterPro" id="IPR001370">
    <property type="entry name" value="BIR_rpt"/>
</dbReference>
<reference evidence="9 10" key="1">
    <citation type="journal article" date="2010" name="Science">
        <title>Genomic comparison of the ants Camponotus floridanus and Harpegnathos saltator.</title>
        <authorList>
            <person name="Bonasio R."/>
            <person name="Zhang G."/>
            <person name="Ye C."/>
            <person name="Mutti N.S."/>
            <person name="Fang X."/>
            <person name="Qin N."/>
            <person name="Donahue G."/>
            <person name="Yang P."/>
            <person name="Li Q."/>
            <person name="Li C."/>
            <person name="Zhang P."/>
            <person name="Huang Z."/>
            <person name="Berger S.L."/>
            <person name="Reinberg D."/>
            <person name="Wang J."/>
            <person name="Liebig J."/>
        </authorList>
    </citation>
    <scope>NUCLEOTIDE SEQUENCE [LARGE SCALE GENOMIC DNA]</scope>
    <source>
        <strain evidence="10">C129</strain>
    </source>
</reference>
<dbReference type="FunCoup" id="E2A7A5">
    <property type="interactions" value="1883"/>
</dbReference>
<evidence type="ECO:0000313" key="9">
    <source>
        <dbReference type="EMBL" id="EFN70602.1"/>
    </source>
</evidence>